<dbReference type="CDD" id="cd07438">
    <property type="entry name" value="PHP_HisPPase_AMP"/>
    <property type="match status" value="1"/>
</dbReference>
<comment type="caution">
    <text evidence="2">The sequence shown here is derived from an EMBL/GenBank/DDBJ whole genome shotgun (WGS) entry which is preliminary data.</text>
</comment>
<sequence length="464" mass="52212">MIRKAQTGDLSRMMEIYQIARQFMDETGNPTQWGKNYPPEELIREELADGRMYVIEEDGKVHAVFYFFIGPDETYQVIQDGAWLSDAPYGTIHQVASDGKVRGVLHQAVEFASSMIPHLRIDTHQDNYVMQKAIEKEGFRRCGIIYTRENSERIVYEKLAERPVDLHVHTCCSDGTLTPDELVALAKKKGLAAIAITDHDTVSGVSEALEAGKQYGIQVVPGIEMSTVMDGKDVHLVGLFVKPENEELQACLADARAKREDRNRRSLKQLREAGIAVTDEDLKELGEGRVLTRGNLAELLVKKGYAQSVKEAWNQYMKRGQVGYASRKLPTPEECIRVLHAAGALVFVAHTNQIDKNDPEHGIAICRRILDMGADGLETEYCQFDDYWKDVTEKLAEEYGCLRSGGSDFHGTLKAGLELGCGYGNLFVPERFLRAMETLQKQEEVPGCFPVENGYQRYCQFCEK</sequence>
<dbReference type="SMART" id="SM00481">
    <property type="entry name" value="POLIIIAc"/>
    <property type="match status" value="1"/>
</dbReference>
<feature type="domain" description="N-acetyltransferase" evidence="1">
    <location>
        <begin position="1"/>
        <end position="161"/>
    </location>
</feature>
<reference evidence="2" key="1">
    <citation type="submission" date="2021-10" db="EMBL/GenBank/DDBJ databases">
        <title>Anaerobic single-cell dispensing facilitates the cultivation of human gut bacteria.</title>
        <authorList>
            <person name="Afrizal A."/>
        </authorList>
    </citation>
    <scope>NUCLEOTIDE SEQUENCE</scope>
    <source>
        <strain evidence="2">CLA-AA-H215</strain>
    </source>
</reference>
<evidence type="ECO:0000313" key="2">
    <source>
        <dbReference type="EMBL" id="MCC2230270.1"/>
    </source>
</evidence>
<dbReference type="InterPro" id="IPR004013">
    <property type="entry name" value="PHP_dom"/>
</dbReference>
<dbReference type="GO" id="GO:0016747">
    <property type="term" value="F:acyltransferase activity, transferring groups other than amino-acyl groups"/>
    <property type="evidence" value="ECO:0007669"/>
    <property type="project" value="InterPro"/>
</dbReference>
<dbReference type="RefSeq" id="WP_308452975.1">
    <property type="nucleotide sequence ID" value="NZ_JAJEQR010000009.1"/>
</dbReference>
<dbReference type="Proteomes" id="UP001198182">
    <property type="component" value="Unassembled WGS sequence"/>
</dbReference>
<dbReference type="InterPro" id="IPR003141">
    <property type="entry name" value="Pol/His_phosphatase_N"/>
</dbReference>
<proteinExistence type="predicted"/>
<evidence type="ECO:0000313" key="3">
    <source>
        <dbReference type="Proteomes" id="UP001198182"/>
    </source>
</evidence>
<dbReference type="InterPro" id="IPR000182">
    <property type="entry name" value="GNAT_dom"/>
</dbReference>
<evidence type="ECO:0000259" key="1">
    <source>
        <dbReference type="PROSITE" id="PS51186"/>
    </source>
</evidence>
<dbReference type="InterPro" id="IPR052018">
    <property type="entry name" value="PHP_domain"/>
</dbReference>
<dbReference type="PANTHER" id="PTHR42924:SF3">
    <property type="entry name" value="POLYMERASE_HISTIDINOL PHOSPHATASE N-TERMINAL DOMAIN-CONTAINING PROTEIN"/>
    <property type="match status" value="1"/>
</dbReference>
<dbReference type="Gene3D" id="3.20.20.140">
    <property type="entry name" value="Metal-dependent hydrolases"/>
    <property type="match status" value="1"/>
</dbReference>
<organism evidence="2 3">
    <name type="scientific">Hominifimenecus microfluidus</name>
    <dbReference type="NCBI Taxonomy" id="2885348"/>
    <lineage>
        <taxon>Bacteria</taxon>
        <taxon>Bacillati</taxon>
        <taxon>Bacillota</taxon>
        <taxon>Clostridia</taxon>
        <taxon>Lachnospirales</taxon>
        <taxon>Lachnospiraceae</taxon>
        <taxon>Hominifimenecus</taxon>
    </lineage>
</organism>
<dbReference type="Gene3D" id="3.40.630.30">
    <property type="match status" value="1"/>
</dbReference>
<protein>
    <submittedName>
        <fullName evidence="2">PHP domain-containing protein</fullName>
    </submittedName>
</protein>
<dbReference type="AlphaFoldDB" id="A0AAE3EAB7"/>
<dbReference type="InterPro" id="IPR016195">
    <property type="entry name" value="Pol/histidinol_Pase-like"/>
</dbReference>
<dbReference type="SUPFAM" id="SSF89550">
    <property type="entry name" value="PHP domain-like"/>
    <property type="match status" value="1"/>
</dbReference>
<dbReference type="GO" id="GO:0035312">
    <property type="term" value="F:5'-3' DNA exonuclease activity"/>
    <property type="evidence" value="ECO:0007669"/>
    <property type="project" value="TreeGrafter"/>
</dbReference>
<dbReference type="PANTHER" id="PTHR42924">
    <property type="entry name" value="EXONUCLEASE"/>
    <property type="match status" value="1"/>
</dbReference>
<dbReference type="Gene3D" id="1.10.150.650">
    <property type="match status" value="1"/>
</dbReference>
<dbReference type="PROSITE" id="PS51186">
    <property type="entry name" value="GNAT"/>
    <property type="match status" value="1"/>
</dbReference>
<dbReference type="GO" id="GO:0004534">
    <property type="term" value="F:5'-3' RNA exonuclease activity"/>
    <property type="evidence" value="ECO:0007669"/>
    <property type="project" value="TreeGrafter"/>
</dbReference>
<accession>A0AAE3EAB7</accession>
<dbReference type="EMBL" id="JAJEQR010000009">
    <property type="protein sequence ID" value="MCC2230270.1"/>
    <property type="molecule type" value="Genomic_DNA"/>
</dbReference>
<dbReference type="Pfam" id="PF02811">
    <property type="entry name" value="PHP"/>
    <property type="match status" value="1"/>
</dbReference>
<dbReference type="SUPFAM" id="SSF55729">
    <property type="entry name" value="Acyl-CoA N-acyltransferases (Nat)"/>
    <property type="match status" value="1"/>
</dbReference>
<keyword evidence="3" id="KW-1185">Reference proteome</keyword>
<dbReference type="InterPro" id="IPR016181">
    <property type="entry name" value="Acyl_CoA_acyltransferase"/>
</dbReference>
<gene>
    <name evidence="2" type="ORF">LKD81_04550</name>
</gene>
<name>A0AAE3EAB7_9FIRM</name>